<dbReference type="AlphaFoldDB" id="A0AAN7A931"/>
<reference evidence="1" key="2">
    <citation type="submission" date="2023-05" db="EMBL/GenBank/DDBJ databases">
        <authorList>
            <consortium name="Lawrence Berkeley National Laboratory"/>
            <person name="Steindorff A."/>
            <person name="Hensen N."/>
            <person name="Bonometti L."/>
            <person name="Westerberg I."/>
            <person name="Brannstrom I.O."/>
            <person name="Guillou S."/>
            <person name="Cros-Aarteil S."/>
            <person name="Calhoun S."/>
            <person name="Haridas S."/>
            <person name="Kuo A."/>
            <person name="Mondo S."/>
            <person name="Pangilinan J."/>
            <person name="Riley R."/>
            <person name="Labutti K."/>
            <person name="Andreopoulos B."/>
            <person name="Lipzen A."/>
            <person name="Chen C."/>
            <person name="Yanf M."/>
            <person name="Daum C."/>
            <person name="Ng V."/>
            <person name="Clum A."/>
            <person name="Ohm R."/>
            <person name="Martin F."/>
            <person name="Silar P."/>
            <person name="Natvig D."/>
            <person name="Lalanne C."/>
            <person name="Gautier V."/>
            <person name="Ament-Velasquez S.L."/>
            <person name="Kruys A."/>
            <person name="Hutchinson M.I."/>
            <person name="Powell A.J."/>
            <person name="Barry K."/>
            <person name="Miller A.N."/>
            <person name="Grigoriev I.V."/>
            <person name="Debuchy R."/>
            <person name="Gladieux P."/>
            <person name="Thoren M.H."/>
            <person name="Johannesson H."/>
        </authorList>
    </citation>
    <scope>NUCLEOTIDE SEQUENCE</scope>
    <source>
        <strain evidence="1">CBS 892.96</strain>
    </source>
</reference>
<organism evidence="1 2">
    <name type="scientific">Triangularia setosa</name>
    <dbReference type="NCBI Taxonomy" id="2587417"/>
    <lineage>
        <taxon>Eukaryota</taxon>
        <taxon>Fungi</taxon>
        <taxon>Dikarya</taxon>
        <taxon>Ascomycota</taxon>
        <taxon>Pezizomycotina</taxon>
        <taxon>Sordariomycetes</taxon>
        <taxon>Sordariomycetidae</taxon>
        <taxon>Sordariales</taxon>
        <taxon>Podosporaceae</taxon>
        <taxon>Triangularia</taxon>
    </lineage>
</organism>
<proteinExistence type="predicted"/>
<keyword evidence="2" id="KW-1185">Reference proteome</keyword>
<evidence type="ECO:0000313" key="2">
    <source>
        <dbReference type="Proteomes" id="UP001302321"/>
    </source>
</evidence>
<dbReference type="Proteomes" id="UP001302321">
    <property type="component" value="Unassembled WGS sequence"/>
</dbReference>
<name>A0AAN7A931_9PEZI</name>
<evidence type="ECO:0000313" key="1">
    <source>
        <dbReference type="EMBL" id="KAK4177864.1"/>
    </source>
</evidence>
<comment type="caution">
    <text evidence="1">The sequence shown here is derived from an EMBL/GenBank/DDBJ whole genome shotgun (WGS) entry which is preliminary data.</text>
</comment>
<reference evidence="1" key="1">
    <citation type="journal article" date="2023" name="Mol. Phylogenet. Evol.">
        <title>Genome-scale phylogeny and comparative genomics of the fungal order Sordariales.</title>
        <authorList>
            <person name="Hensen N."/>
            <person name="Bonometti L."/>
            <person name="Westerberg I."/>
            <person name="Brannstrom I.O."/>
            <person name="Guillou S."/>
            <person name="Cros-Aarteil S."/>
            <person name="Calhoun S."/>
            <person name="Haridas S."/>
            <person name="Kuo A."/>
            <person name="Mondo S."/>
            <person name="Pangilinan J."/>
            <person name="Riley R."/>
            <person name="LaButti K."/>
            <person name="Andreopoulos B."/>
            <person name="Lipzen A."/>
            <person name="Chen C."/>
            <person name="Yan M."/>
            <person name="Daum C."/>
            <person name="Ng V."/>
            <person name="Clum A."/>
            <person name="Steindorff A."/>
            <person name="Ohm R.A."/>
            <person name="Martin F."/>
            <person name="Silar P."/>
            <person name="Natvig D.O."/>
            <person name="Lalanne C."/>
            <person name="Gautier V."/>
            <person name="Ament-Velasquez S.L."/>
            <person name="Kruys A."/>
            <person name="Hutchinson M.I."/>
            <person name="Powell A.J."/>
            <person name="Barry K."/>
            <person name="Miller A.N."/>
            <person name="Grigoriev I.V."/>
            <person name="Debuchy R."/>
            <person name="Gladieux P."/>
            <person name="Hiltunen Thoren M."/>
            <person name="Johannesson H."/>
        </authorList>
    </citation>
    <scope>NUCLEOTIDE SEQUENCE</scope>
    <source>
        <strain evidence="1">CBS 892.96</strain>
    </source>
</reference>
<protein>
    <submittedName>
        <fullName evidence="1">Uncharacterized protein</fullName>
    </submittedName>
</protein>
<gene>
    <name evidence="1" type="ORF">QBC36DRAFT_289135</name>
</gene>
<accession>A0AAN7A931</accession>
<sequence>MPPIRLENLRRTVENGQSCWHADLGHFETALARSPISINAEGLCNELVKLLRRSSDKEGNYDLEAVFIQSQFEWSSKAKLLEQQKSASQLRKKVYKWRNGLQDLHKMLVEDPRATTKDVTPIDVIVGAWSVYVAVCAEINGRPFYNSLQLFVLAFVSYMLIRSYWVIPFIGFGYAVSCCEQAYKLHLEDGATNRREIVNLLQNSMDEVPDMYKRAQHIESQIAPKLNNCYTFPPAFFDFIMTACTILREPGKLQRKNRLDEMVPRWIELLSNPDQSTQEGLDKKMYDLMRDTAVLLWSDWPEADISRRSLVKGT</sequence>
<dbReference type="EMBL" id="MU866153">
    <property type="protein sequence ID" value="KAK4177864.1"/>
    <property type="molecule type" value="Genomic_DNA"/>
</dbReference>